<feature type="transmembrane region" description="Helical" evidence="1">
    <location>
        <begin position="183"/>
        <end position="208"/>
    </location>
</feature>
<name>A0A1Z5JWX1_FISSO</name>
<accession>A0A1Z5JWX1</accession>
<keyword evidence="4" id="KW-1185">Reference proteome</keyword>
<keyword evidence="1" id="KW-1133">Transmembrane helix</keyword>
<organism evidence="3 4">
    <name type="scientific">Fistulifera solaris</name>
    <name type="common">Oleaginous diatom</name>
    <dbReference type="NCBI Taxonomy" id="1519565"/>
    <lineage>
        <taxon>Eukaryota</taxon>
        <taxon>Sar</taxon>
        <taxon>Stramenopiles</taxon>
        <taxon>Ochrophyta</taxon>
        <taxon>Bacillariophyta</taxon>
        <taxon>Bacillariophyceae</taxon>
        <taxon>Bacillariophycidae</taxon>
        <taxon>Naviculales</taxon>
        <taxon>Naviculaceae</taxon>
        <taxon>Fistulifera</taxon>
    </lineage>
</organism>
<reference evidence="3 4" key="1">
    <citation type="journal article" date="2015" name="Plant Cell">
        <title>Oil accumulation by the oleaginous diatom Fistulifera solaris as revealed by the genome and transcriptome.</title>
        <authorList>
            <person name="Tanaka T."/>
            <person name="Maeda Y."/>
            <person name="Veluchamy A."/>
            <person name="Tanaka M."/>
            <person name="Abida H."/>
            <person name="Marechal E."/>
            <person name="Bowler C."/>
            <person name="Muto M."/>
            <person name="Sunaga Y."/>
            <person name="Tanaka M."/>
            <person name="Yoshino T."/>
            <person name="Taniguchi T."/>
            <person name="Fukuda Y."/>
            <person name="Nemoto M."/>
            <person name="Matsumoto M."/>
            <person name="Wong P.S."/>
            <person name="Aburatani S."/>
            <person name="Fujibuchi W."/>
        </authorList>
    </citation>
    <scope>NUCLEOTIDE SEQUENCE [LARGE SCALE GENOMIC DNA]</scope>
    <source>
        <strain evidence="3 4">JPCC DA0580</strain>
    </source>
</reference>
<dbReference type="OrthoDB" id="3427at2759"/>
<evidence type="ECO:0000259" key="2">
    <source>
        <dbReference type="SMART" id="SM01190"/>
    </source>
</evidence>
<protein>
    <recommendedName>
        <fullName evidence="2">GOLD domain-containing protein</fullName>
    </recommendedName>
</protein>
<evidence type="ECO:0000313" key="3">
    <source>
        <dbReference type="EMBL" id="GAX18318.1"/>
    </source>
</evidence>
<dbReference type="Proteomes" id="UP000198406">
    <property type="component" value="Unassembled WGS sequence"/>
</dbReference>
<evidence type="ECO:0000256" key="1">
    <source>
        <dbReference type="SAM" id="Phobius"/>
    </source>
</evidence>
<dbReference type="InParanoid" id="A0A1Z5JWX1"/>
<proteinExistence type="predicted"/>
<comment type="caution">
    <text evidence="3">The sequence shown here is derived from an EMBL/GenBank/DDBJ whole genome shotgun (WGS) entry which is preliminary data.</text>
</comment>
<gene>
    <name evidence="3" type="ORF">FisN_23Hu211</name>
</gene>
<evidence type="ECO:0000313" key="4">
    <source>
        <dbReference type="Proteomes" id="UP000198406"/>
    </source>
</evidence>
<dbReference type="Pfam" id="PF01105">
    <property type="entry name" value="EMP24_GP25L"/>
    <property type="match status" value="1"/>
</dbReference>
<sequence length="214" mass="24204">MSSLLVKTSGTKCVVVEAGMDVVLMVDYEAPDLEIDESDVSGQAAQITIDVLPANRVTGTKLHESPVTERLKPTKVIIDAHNGTVYHKMELGGDANICIRGPSKKRGEKAFKMHLFSLRVQLLDEIPSFLLKDADINDHLSYMEREMDRIDRTMKTITRQADFAKDKDAAMHQQFLQMHSTTMYWPIVQLCVLLVTGYTQASHIVHFFKTRRII</sequence>
<dbReference type="InterPro" id="IPR009038">
    <property type="entry name" value="GOLD_dom"/>
</dbReference>
<keyword evidence="1" id="KW-0812">Transmembrane</keyword>
<keyword evidence="1" id="KW-0472">Membrane</keyword>
<feature type="domain" description="GOLD" evidence="2">
    <location>
        <begin position="1"/>
        <end position="209"/>
    </location>
</feature>
<dbReference type="EMBL" id="BDSP01000127">
    <property type="protein sequence ID" value="GAX18318.1"/>
    <property type="molecule type" value="Genomic_DNA"/>
</dbReference>
<dbReference type="SMART" id="SM01190">
    <property type="entry name" value="EMP24_GP25L"/>
    <property type="match status" value="1"/>
</dbReference>
<dbReference type="AlphaFoldDB" id="A0A1Z5JWX1"/>